<dbReference type="SUPFAM" id="SSF48403">
    <property type="entry name" value="Ankyrin repeat"/>
    <property type="match status" value="1"/>
</dbReference>
<dbReference type="Gene3D" id="1.10.750.20">
    <property type="entry name" value="SOCS box"/>
    <property type="match status" value="1"/>
</dbReference>
<accession>A0A553QE24</accession>
<dbReference type="OrthoDB" id="3246549at2759"/>
<dbReference type="InterPro" id="IPR002110">
    <property type="entry name" value="Ankyrin_rpt"/>
</dbReference>
<dbReference type="CDD" id="cd03716">
    <property type="entry name" value="SOCS_ASB_like"/>
    <property type="match status" value="1"/>
</dbReference>
<dbReference type="InterPro" id="IPR001496">
    <property type="entry name" value="SOCS_box"/>
</dbReference>
<dbReference type="SUPFAM" id="SSF158235">
    <property type="entry name" value="SOCS box-like"/>
    <property type="match status" value="1"/>
</dbReference>
<reference evidence="11 12" key="1">
    <citation type="journal article" date="2019" name="Sci. Data">
        <title>Hybrid genome assembly and annotation of Danionella translucida.</title>
        <authorList>
            <person name="Kadobianskyi M."/>
            <person name="Schulze L."/>
            <person name="Schuelke M."/>
            <person name="Judkewitz B."/>
        </authorList>
    </citation>
    <scope>NUCLEOTIDE SEQUENCE [LARGE SCALE GENOMIC DNA]</scope>
    <source>
        <strain evidence="11 12">Bolton</strain>
    </source>
</reference>
<keyword evidence="4" id="KW-0677">Repeat</keyword>
<dbReference type="EMBL" id="SRMA01026062">
    <property type="protein sequence ID" value="TRY88184.1"/>
    <property type="molecule type" value="Genomic_DNA"/>
</dbReference>
<dbReference type="GO" id="GO:0016567">
    <property type="term" value="P:protein ubiquitination"/>
    <property type="evidence" value="ECO:0007669"/>
    <property type="project" value="UniProtKB-UniPathway"/>
</dbReference>
<comment type="pathway">
    <text evidence="2">Protein modification; protein ubiquitination.</text>
</comment>
<dbReference type="InterPro" id="IPR036036">
    <property type="entry name" value="SOCS_box-like_dom_sf"/>
</dbReference>
<gene>
    <name evidence="11" type="ORF">DNTS_026884</name>
</gene>
<dbReference type="PROSITE" id="PS50225">
    <property type="entry name" value="SOCS"/>
    <property type="match status" value="1"/>
</dbReference>
<comment type="caution">
    <text evidence="11">The sequence shown here is derived from an EMBL/GenBank/DDBJ whole genome shotgun (WGS) entry which is preliminary data.</text>
</comment>
<comment type="similarity">
    <text evidence="3">Belongs to the ankyrin SOCS box (ASB) family.</text>
</comment>
<sequence>GYNVNIATLNGANAVSLNKATPLFNACYSGNPALVSLILMHSSTHNPAHLLNSPLHEAAKRGHTACVELLLSHGVDVNTEIPSRGTALYSACESKSKDCVERLLILGADVQCGRGLDTPLHAACRVGGAKEVEVLLEHGADRNSKNCEGKYPLELTTNEDIKHLFRTAATCSLSQLCRWSIRRSLGQKGLKQTRMLGLPHILHNYLLFL</sequence>
<keyword evidence="5" id="KW-0833">Ubl conjugation pathway</keyword>
<dbReference type="PANTHER" id="PTHR24136">
    <property type="entry name" value="SOWAH (DROSOPHILA) HOMOLOG"/>
    <property type="match status" value="1"/>
</dbReference>
<comment type="subcellular location">
    <subcellularLocation>
        <location evidence="1">Endoplasmic reticulum</location>
    </subcellularLocation>
</comment>
<dbReference type="GO" id="GO:0005783">
    <property type="term" value="C:endoplasmic reticulum"/>
    <property type="evidence" value="ECO:0007669"/>
    <property type="project" value="UniProtKB-SubCell"/>
</dbReference>
<dbReference type="Proteomes" id="UP000316079">
    <property type="component" value="Unassembled WGS sequence"/>
</dbReference>
<dbReference type="GO" id="GO:0045732">
    <property type="term" value="P:positive regulation of protein catabolic process"/>
    <property type="evidence" value="ECO:0007669"/>
    <property type="project" value="TreeGrafter"/>
</dbReference>
<evidence type="ECO:0000256" key="6">
    <source>
        <dbReference type="ARBA" id="ARBA00022824"/>
    </source>
</evidence>
<evidence type="ECO:0000256" key="9">
    <source>
        <dbReference type="PROSITE-ProRule" id="PRU00023"/>
    </source>
</evidence>
<evidence type="ECO:0000313" key="11">
    <source>
        <dbReference type="EMBL" id="TRY88184.1"/>
    </source>
</evidence>
<feature type="repeat" description="ANK" evidence="9">
    <location>
        <begin position="115"/>
        <end position="147"/>
    </location>
</feature>
<dbReference type="Pfam" id="PF00023">
    <property type="entry name" value="Ank"/>
    <property type="match status" value="1"/>
</dbReference>
<evidence type="ECO:0000256" key="7">
    <source>
        <dbReference type="ARBA" id="ARBA00023043"/>
    </source>
</evidence>
<dbReference type="FunFam" id="1.10.750.20:FF:000001">
    <property type="entry name" value="Ankyrin repeat and SOCS box containing 1"/>
    <property type="match status" value="1"/>
</dbReference>
<evidence type="ECO:0000256" key="8">
    <source>
        <dbReference type="ARBA" id="ARBA00044976"/>
    </source>
</evidence>
<dbReference type="Pfam" id="PF12796">
    <property type="entry name" value="Ank_2"/>
    <property type="match status" value="1"/>
</dbReference>
<dbReference type="PROSITE" id="PS50088">
    <property type="entry name" value="ANK_REPEAT"/>
    <property type="match status" value="2"/>
</dbReference>
<dbReference type="UniPathway" id="UPA00143"/>
<keyword evidence="6" id="KW-0256">Endoplasmic reticulum</keyword>
<name>A0A553QE24_9TELE</name>
<proteinExistence type="inferred from homology"/>
<keyword evidence="7 9" id="KW-0040">ANK repeat</keyword>
<dbReference type="Pfam" id="PF07525">
    <property type="entry name" value="SOCS_box"/>
    <property type="match status" value="1"/>
</dbReference>
<evidence type="ECO:0000256" key="1">
    <source>
        <dbReference type="ARBA" id="ARBA00004240"/>
    </source>
</evidence>
<dbReference type="AlphaFoldDB" id="A0A553QE24"/>
<feature type="non-terminal residue" evidence="11">
    <location>
        <position position="1"/>
    </location>
</feature>
<evidence type="ECO:0000313" key="12">
    <source>
        <dbReference type="Proteomes" id="UP000316079"/>
    </source>
</evidence>
<evidence type="ECO:0000256" key="4">
    <source>
        <dbReference type="ARBA" id="ARBA00022737"/>
    </source>
</evidence>
<dbReference type="InterPro" id="IPR036770">
    <property type="entry name" value="Ankyrin_rpt-contain_sf"/>
</dbReference>
<dbReference type="InterPro" id="IPR051573">
    <property type="entry name" value="Ankyrin-SOCS_box_domain"/>
</dbReference>
<feature type="domain" description="SOCS box" evidence="10">
    <location>
        <begin position="164"/>
        <end position="209"/>
    </location>
</feature>
<dbReference type="STRING" id="623744.A0A553QE24"/>
<dbReference type="PANTHER" id="PTHR24136:SF14">
    <property type="entry name" value="ANKYRIN REPEAT AND SOCS BOX PROTEIN 11"/>
    <property type="match status" value="1"/>
</dbReference>
<evidence type="ECO:0000256" key="5">
    <source>
        <dbReference type="ARBA" id="ARBA00022786"/>
    </source>
</evidence>
<dbReference type="PROSITE" id="PS50297">
    <property type="entry name" value="ANK_REP_REGION"/>
    <property type="match status" value="2"/>
</dbReference>
<dbReference type="SMART" id="SM00969">
    <property type="entry name" value="SOCS_box"/>
    <property type="match status" value="1"/>
</dbReference>
<protein>
    <recommendedName>
        <fullName evidence="8">Ankyrin repeat and SOCS box protein 11</fullName>
    </recommendedName>
</protein>
<keyword evidence="12" id="KW-1185">Reference proteome</keyword>
<feature type="repeat" description="ANK" evidence="9">
    <location>
        <begin position="50"/>
        <end position="82"/>
    </location>
</feature>
<organism evidence="11 12">
    <name type="scientific">Danionella cerebrum</name>
    <dbReference type="NCBI Taxonomy" id="2873325"/>
    <lineage>
        <taxon>Eukaryota</taxon>
        <taxon>Metazoa</taxon>
        <taxon>Chordata</taxon>
        <taxon>Craniata</taxon>
        <taxon>Vertebrata</taxon>
        <taxon>Euteleostomi</taxon>
        <taxon>Actinopterygii</taxon>
        <taxon>Neopterygii</taxon>
        <taxon>Teleostei</taxon>
        <taxon>Ostariophysi</taxon>
        <taxon>Cypriniformes</taxon>
        <taxon>Danionidae</taxon>
        <taxon>Danioninae</taxon>
        <taxon>Danionella</taxon>
    </lineage>
</organism>
<dbReference type="SMART" id="SM00248">
    <property type="entry name" value="ANK"/>
    <property type="match status" value="4"/>
</dbReference>
<dbReference type="Gene3D" id="1.25.40.20">
    <property type="entry name" value="Ankyrin repeat-containing domain"/>
    <property type="match status" value="1"/>
</dbReference>
<evidence type="ECO:0000259" key="10">
    <source>
        <dbReference type="PROSITE" id="PS50225"/>
    </source>
</evidence>
<evidence type="ECO:0000256" key="3">
    <source>
        <dbReference type="ARBA" id="ARBA00005949"/>
    </source>
</evidence>
<dbReference type="GO" id="GO:0035556">
    <property type="term" value="P:intracellular signal transduction"/>
    <property type="evidence" value="ECO:0007669"/>
    <property type="project" value="InterPro"/>
</dbReference>
<evidence type="ECO:0000256" key="2">
    <source>
        <dbReference type="ARBA" id="ARBA00004906"/>
    </source>
</evidence>